<dbReference type="SMART" id="SM00487">
    <property type="entry name" value="DEXDc"/>
    <property type="match status" value="1"/>
</dbReference>
<dbReference type="InterPro" id="IPR014001">
    <property type="entry name" value="Helicase_ATP-bd"/>
</dbReference>
<comment type="caution">
    <text evidence="2">The sequence shown here is derived from an EMBL/GenBank/DDBJ whole genome shotgun (WGS) entry which is preliminary data.</text>
</comment>
<evidence type="ECO:0000313" key="2">
    <source>
        <dbReference type="EMBL" id="MEE3744413.1"/>
    </source>
</evidence>
<evidence type="ECO:0000259" key="1">
    <source>
        <dbReference type="PROSITE" id="PS51192"/>
    </source>
</evidence>
<accession>A0ABU7M446</accession>
<dbReference type="EMBL" id="JAZBRD010000004">
    <property type="protein sequence ID" value="MEE3744413.1"/>
    <property type="molecule type" value="Genomic_DNA"/>
</dbReference>
<gene>
    <name evidence="2" type="ORF">V2I23_03795</name>
</gene>
<dbReference type="Gene3D" id="3.40.50.300">
    <property type="entry name" value="P-loop containing nucleotide triphosphate hydrolases"/>
    <property type="match status" value="3"/>
</dbReference>
<dbReference type="PANTHER" id="PTHR42927:SF1">
    <property type="entry name" value="HELICASE SUPERFAMILY 1 AND 2 DOMAIN-CONTAINING PROTEIN"/>
    <property type="match status" value="1"/>
</dbReference>
<protein>
    <submittedName>
        <fullName evidence="2">DEAD/DEAH box helicase family protein</fullName>
    </submittedName>
</protein>
<keyword evidence="3" id="KW-1185">Reference proteome</keyword>
<evidence type="ECO:0000313" key="3">
    <source>
        <dbReference type="Proteomes" id="UP001331664"/>
    </source>
</evidence>
<keyword evidence="2" id="KW-0067">ATP-binding</keyword>
<sequence length="950" mass="108587">MAKTIYDEKSEYQADIIKEFAKNGVVERSAKYYDKNLAMDKEILLEFLKSTQEKELNALGLKGDEIISKINDYIIKNGILECLKNGVMINNTNLELVYNKESSGFNADLAQKYEKNKITIIQEVNADNENKERVDLVVFVNGVAFACMEFKSNYSGQDYKDAIKQYKEDRNPQNRLFDNRLGAIVFFALDLYECYMTTKLEKSKTKFLAFNKGKGSGSETGAGNDEIEGKISNVWYLWEEVLVKDNIIDLIKNFIFDDKGVMIFPRYHQMDLVHKVKSDILKNSEYKNYLIQHSAGSGKTKSIAWLAYMLASLYKNGSVRYESVIIVTDRIVVDRQLQNEINKIKHQEGFIKALGDENSSKDLKDAIKNSVKIIISTIQKFSYIKDELKNFDTKCAVIIDEAHSSTSGSNMEALIDTLSSEFSAKNKPKNISLFGFTATPKKSTLQIFGKEIDGMFAPFHLYSMKQAIEEGYILNVLDNYTTYNTLYNIVLNSSDKEVEQNQAKRKIRDIIKHNTDIIKSRVAVIAEHFASSGSALLGSKAKAMVVCEDIESVIRYYYAFCEYCVGRYDFKPLIAFSGKKEVDGVEHSESEINGISEASLPGEFNKDERRVLFVANKYQTGFDQNKLCIMYVIKALSGITAVQTLSRLNRICPEFPHKTTFVLDFVNKFDDIMKSFEPYYTQTMLKDGIDMADLLDIDAKIDGYNILMPLEEKIVADAIFNKDDNTQKMVRPYFTKTITQINNLDDKHKIEFKGLLTNYKKIFLHLKIIFGDTFSDKLNNRYIFIEILLKQLINVNTSKENIDIDIGVINVQVLKDQTHTKENIKPDPVMEMSAFGSMEIGSNKLEKLSEIIKKINDNLSLNMEKNSQIQAIINISEQLLNSTKLQSGAKNNSKNDFTKLYNDEIDNILTDNYNDTQFGALYGQLLKNKTYINEIFTPLIDNIYDILEKR</sequence>
<dbReference type="InterPro" id="IPR007409">
    <property type="entry name" value="Restrct_endonuc_type1_HsdR_N"/>
</dbReference>
<feature type="domain" description="Helicase ATP-binding" evidence="1">
    <location>
        <begin position="280"/>
        <end position="458"/>
    </location>
</feature>
<dbReference type="InterPro" id="IPR027417">
    <property type="entry name" value="P-loop_NTPase"/>
</dbReference>
<dbReference type="PROSITE" id="PS51192">
    <property type="entry name" value="HELICASE_ATP_BIND_1"/>
    <property type="match status" value="1"/>
</dbReference>
<dbReference type="Pfam" id="PF04313">
    <property type="entry name" value="HSDR_N"/>
    <property type="match status" value="1"/>
</dbReference>
<name>A0ABU7M446_9BACT</name>
<keyword evidence="2" id="KW-0347">Helicase</keyword>
<dbReference type="RefSeq" id="WP_330526115.1">
    <property type="nucleotide sequence ID" value="NZ_JAZBRD010000004.1"/>
</dbReference>
<dbReference type="SUPFAM" id="SSF52540">
    <property type="entry name" value="P-loop containing nucleoside triphosphate hydrolases"/>
    <property type="match status" value="1"/>
</dbReference>
<dbReference type="Pfam" id="PF18766">
    <property type="entry name" value="SWI2_SNF2"/>
    <property type="match status" value="1"/>
</dbReference>
<dbReference type="Gene3D" id="3.90.1570.50">
    <property type="match status" value="1"/>
</dbReference>
<organism evidence="2 3">
    <name type="scientific">Campylobacter porcelli</name>
    <dbReference type="NCBI Taxonomy" id="1660073"/>
    <lineage>
        <taxon>Bacteria</taxon>
        <taxon>Pseudomonadati</taxon>
        <taxon>Campylobacterota</taxon>
        <taxon>Epsilonproteobacteria</taxon>
        <taxon>Campylobacterales</taxon>
        <taxon>Campylobacteraceae</taxon>
        <taxon>Campylobacter</taxon>
    </lineage>
</organism>
<dbReference type="PANTHER" id="PTHR42927">
    <property type="entry name" value="HELICASE SUPERFAMILY 1 AND 2 DOMAIN-CONTAINING PROTEIN"/>
    <property type="match status" value="1"/>
</dbReference>
<dbReference type="InterPro" id="IPR040980">
    <property type="entry name" value="SWI2_SNF2"/>
</dbReference>
<dbReference type="Proteomes" id="UP001331664">
    <property type="component" value="Unassembled WGS sequence"/>
</dbReference>
<dbReference type="GO" id="GO:0004386">
    <property type="term" value="F:helicase activity"/>
    <property type="evidence" value="ECO:0007669"/>
    <property type="project" value="UniProtKB-KW"/>
</dbReference>
<reference evidence="2 3" key="1">
    <citation type="submission" date="2024-01" db="EMBL/GenBank/DDBJ databases">
        <title>Campylobacter porcellus sp. nov.</title>
        <authorList>
            <person name="Papic B."/>
            <person name="Gruntar I."/>
        </authorList>
    </citation>
    <scope>NUCLEOTIDE SEQUENCE [LARGE SCALE GENOMIC DNA]</scope>
    <source>
        <strain evidence="2 3">CX2-4855-23</strain>
    </source>
</reference>
<keyword evidence="2" id="KW-0378">Hydrolase</keyword>
<proteinExistence type="predicted"/>
<keyword evidence="2" id="KW-0547">Nucleotide-binding</keyword>